<organism evidence="1 2">
    <name type="scientific">Limihaloglobus sulfuriphilus</name>
    <dbReference type="NCBI Taxonomy" id="1851148"/>
    <lineage>
        <taxon>Bacteria</taxon>
        <taxon>Pseudomonadati</taxon>
        <taxon>Planctomycetota</taxon>
        <taxon>Phycisphaerae</taxon>
        <taxon>Sedimentisphaerales</taxon>
        <taxon>Sedimentisphaeraceae</taxon>
        <taxon>Limihaloglobus</taxon>
    </lineage>
</organism>
<dbReference type="OrthoDB" id="71604at2"/>
<sequence length="137" mass="16309">MAKHKQTKSLCDNCTGICCRYIALPIETPETRKDFDDIRWYLCHENISVFVEDGDWYISIKNACRHLCPETYKCLIYPKRPDICRRHKAKGCERDTDEYDYELHFTDDTQMEEYIKIKFDNNLTPSGRKKAARKKSK</sequence>
<dbReference type="EMBL" id="CP019646">
    <property type="protein sequence ID" value="AQQ70632.1"/>
    <property type="molecule type" value="Genomic_DNA"/>
</dbReference>
<dbReference type="RefSeq" id="WP_146682880.1">
    <property type="nucleotide sequence ID" value="NZ_CP019646.1"/>
</dbReference>
<keyword evidence="1" id="KW-0969">Cilium</keyword>
<keyword evidence="1" id="KW-0282">Flagellum</keyword>
<evidence type="ECO:0000313" key="2">
    <source>
        <dbReference type="Proteomes" id="UP000188181"/>
    </source>
</evidence>
<keyword evidence="2" id="KW-1185">Reference proteome</keyword>
<keyword evidence="1" id="KW-0808">Transferase</keyword>
<dbReference type="InterPro" id="IPR005358">
    <property type="entry name" value="Puta_zinc/iron-chelating_dom"/>
</dbReference>
<accession>A0A1Q2MEF0</accession>
<dbReference type="STRING" id="1851148.SMSP2_00987"/>
<dbReference type="GO" id="GO:0032259">
    <property type="term" value="P:methylation"/>
    <property type="evidence" value="ECO:0007669"/>
    <property type="project" value="UniProtKB-KW"/>
</dbReference>
<dbReference type="GO" id="GO:0008168">
    <property type="term" value="F:methyltransferase activity"/>
    <property type="evidence" value="ECO:0007669"/>
    <property type="project" value="UniProtKB-KW"/>
</dbReference>
<evidence type="ECO:0000313" key="1">
    <source>
        <dbReference type="EMBL" id="AQQ70632.1"/>
    </source>
</evidence>
<protein>
    <submittedName>
        <fullName evidence="1">Flagellin N-methylase</fullName>
    </submittedName>
</protein>
<dbReference type="Proteomes" id="UP000188181">
    <property type="component" value="Chromosome"/>
</dbReference>
<name>A0A1Q2MEF0_9BACT</name>
<proteinExistence type="predicted"/>
<keyword evidence="1" id="KW-0489">Methyltransferase</keyword>
<keyword evidence="1" id="KW-0966">Cell projection</keyword>
<dbReference type="AlphaFoldDB" id="A0A1Q2MEF0"/>
<dbReference type="Pfam" id="PF03692">
    <property type="entry name" value="CxxCxxCC"/>
    <property type="match status" value="1"/>
</dbReference>
<reference evidence="2" key="1">
    <citation type="submission" date="2017-02" db="EMBL/GenBank/DDBJ databases">
        <title>Comparative genomics and description of representatives of a novel lineage of planctomycetes thriving in anoxic sediments.</title>
        <authorList>
            <person name="Spring S."/>
            <person name="Bunk B."/>
            <person name="Sproer C."/>
        </authorList>
    </citation>
    <scope>NUCLEOTIDE SEQUENCE [LARGE SCALE GENOMIC DNA]</scope>
    <source>
        <strain evidence="2">SM-Chi-D1</strain>
    </source>
</reference>
<gene>
    <name evidence="1" type="ORF">SMSP2_00987</name>
</gene>
<dbReference type="KEGG" id="pbas:SMSP2_00987"/>